<dbReference type="FunFam" id="3.40.50.80:FF:000009">
    <property type="entry name" value="NADH-cytochrome b5 reductase"/>
    <property type="match status" value="1"/>
</dbReference>
<dbReference type="Proteomes" id="UP000559027">
    <property type="component" value="Unassembled WGS sequence"/>
</dbReference>
<feature type="binding site" evidence="10">
    <location>
        <position position="224"/>
    </location>
    <ligand>
        <name>FAD</name>
        <dbReference type="ChEBI" id="CHEBI:57692"/>
    </ligand>
</feature>
<evidence type="ECO:0000256" key="8">
    <source>
        <dbReference type="ARBA" id="ARBA00023002"/>
    </source>
</evidence>
<comment type="cofactor">
    <cofactor evidence="1 10">
        <name>FAD</name>
        <dbReference type="ChEBI" id="CHEBI:57692"/>
    </cofactor>
</comment>
<evidence type="ECO:0000313" key="12">
    <source>
        <dbReference type="EMBL" id="KAF5352839.1"/>
    </source>
</evidence>
<feature type="binding site" evidence="10">
    <location>
        <position position="129"/>
    </location>
    <ligand>
        <name>FAD</name>
        <dbReference type="ChEBI" id="CHEBI:57692"/>
    </ligand>
</feature>
<feature type="binding site" evidence="10">
    <location>
        <position position="145"/>
    </location>
    <ligand>
        <name>FAD</name>
        <dbReference type="ChEBI" id="CHEBI:57692"/>
    </ligand>
</feature>
<evidence type="ECO:0000256" key="7">
    <source>
        <dbReference type="ARBA" id="ARBA00022827"/>
    </source>
</evidence>
<dbReference type="GO" id="GO:0090524">
    <property type="term" value="F:cytochrome-b5 reductase activity, acting on NADH"/>
    <property type="evidence" value="ECO:0007669"/>
    <property type="project" value="UniProtKB-EC"/>
</dbReference>
<accession>A0A8H5D497</accession>
<comment type="caution">
    <text evidence="12">The sequence shown here is derived from an EMBL/GenBank/DDBJ whole genome shotgun (WGS) entry which is preliminary data.</text>
</comment>
<feature type="binding site" evidence="10">
    <location>
        <position position="154"/>
    </location>
    <ligand>
        <name>FAD</name>
        <dbReference type="ChEBI" id="CHEBI:57692"/>
    </ligand>
</feature>
<keyword evidence="8" id="KW-0560">Oxidoreductase</keyword>
<dbReference type="EMBL" id="JAACJO010000011">
    <property type="protein sequence ID" value="KAF5352839.1"/>
    <property type="molecule type" value="Genomic_DNA"/>
</dbReference>
<name>A0A8H5D497_9AGAR</name>
<feature type="binding site" evidence="10">
    <location>
        <position position="155"/>
    </location>
    <ligand>
        <name>FAD</name>
        <dbReference type="ChEBI" id="CHEBI:57692"/>
    </ligand>
</feature>
<keyword evidence="6" id="KW-1000">Mitochondrion outer membrane</keyword>
<feature type="binding site" evidence="10">
    <location>
        <position position="128"/>
    </location>
    <ligand>
        <name>FAD</name>
        <dbReference type="ChEBI" id="CHEBI:57692"/>
    </ligand>
</feature>
<dbReference type="SUPFAM" id="SSF52343">
    <property type="entry name" value="Ferredoxin reductase-like, C-terminal NADP-linked domain"/>
    <property type="match status" value="1"/>
</dbReference>
<evidence type="ECO:0000256" key="10">
    <source>
        <dbReference type="PIRSR" id="PIRSR601834-1"/>
    </source>
</evidence>
<keyword evidence="6" id="KW-0472">Membrane</keyword>
<feature type="binding site" evidence="10">
    <location>
        <position position="130"/>
    </location>
    <ligand>
        <name>FAD</name>
        <dbReference type="ChEBI" id="CHEBI:57692"/>
    </ligand>
</feature>
<protein>
    <recommendedName>
        <fullName evidence="4">cytochrome-b5 reductase</fullName>
        <ecNumber evidence="4">1.6.2.2</ecNumber>
    </recommendedName>
</protein>
<dbReference type="PANTHER" id="PTHR19370:SF171">
    <property type="entry name" value="NADH-CYTOCHROME B5 REDUCTASE 2"/>
    <property type="match status" value="1"/>
</dbReference>
<dbReference type="Pfam" id="PF00175">
    <property type="entry name" value="NAD_binding_1"/>
    <property type="match status" value="1"/>
</dbReference>
<evidence type="ECO:0000256" key="3">
    <source>
        <dbReference type="ARBA" id="ARBA00006105"/>
    </source>
</evidence>
<evidence type="ECO:0000256" key="6">
    <source>
        <dbReference type="ARBA" id="ARBA00022787"/>
    </source>
</evidence>
<dbReference type="InterPro" id="IPR001433">
    <property type="entry name" value="OxRdtase_FAD/NAD-bd"/>
</dbReference>
<dbReference type="PROSITE" id="PS51384">
    <property type="entry name" value="FAD_FR"/>
    <property type="match status" value="1"/>
</dbReference>
<comment type="subcellular location">
    <subcellularLocation>
        <location evidence="2">Mitochondrion outer membrane</location>
        <topology evidence="2">Single-pass membrane protein</topology>
    </subcellularLocation>
</comment>
<dbReference type="Gene3D" id="3.40.50.80">
    <property type="entry name" value="Nucleotide-binding domain of ferredoxin-NADP reductase (FNR) module"/>
    <property type="match status" value="1"/>
</dbReference>
<dbReference type="OrthoDB" id="432685at2759"/>
<evidence type="ECO:0000256" key="4">
    <source>
        <dbReference type="ARBA" id="ARBA00012011"/>
    </source>
</evidence>
<dbReference type="PANTHER" id="PTHR19370">
    <property type="entry name" value="NADH-CYTOCHROME B5 REDUCTASE"/>
    <property type="match status" value="1"/>
</dbReference>
<dbReference type="InterPro" id="IPR001834">
    <property type="entry name" value="CBR-like"/>
</dbReference>
<keyword evidence="5 10" id="KW-0285">Flavoprotein</keyword>
<keyword evidence="7 10" id="KW-0274">FAD</keyword>
<dbReference type="EC" id="1.6.2.2" evidence="4"/>
<evidence type="ECO:0000313" key="13">
    <source>
        <dbReference type="Proteomes" id="UP000559027"/>
    </source>
</evidence>
<keyword evidence="13" id="KW-1185">Reference proteome</keyword>
<comment type="similarity">
    <text evidence="3">Belongs to the flavoprotein pyridine nucleotide cytochrome reductase family.</text>
</comment>
<keyword evidence="9" id="KW-0520">NAD</keyword>
<dbReference type="SUPFAM" id="SSF63380">
    <property type="entry name" value="Riboflavin synthase domain-like"/>
    <property type="match status" value="1"/>
</dbReference>
<reference evidence="12 13" key="1">
    <citation type="journal article" date="2020" name="ISME J.">
        <title>Uncovering the hidden diversity of litter-decomposition mechanisms in mushroom-forming fungi.</title>
        <authorList>
            <person name="Floudas D."/>
            <person name="Bentzer J."/>
            <person name="Ahren D."/>
            <person name="Johansson T."/>
            <person name="Persson P."/>
            <person name="Tunlid A."/>
        </authorList>
    </citation>
    <scope>NUCLEOTIDE SEQUENCE [LARGE SCALE GENOMIC DNA]</scope>
    <source>
        <strain evidence="12 13">CBS 146.42</strain>
    </source>
</reference>
<feature type="binding site" evidence="10">
    <location>
        <position position="147"/>
    </location>
    <ligand>
        <name>FAD</name>
        <dbReference type="ChEBI" id="CHEBI:57692"/>
    </ligand>
</feature>
<gene>
    <name evidence="12" type="ORF">D9756_006100</name>
</gene>
<dbReference type="AlphaFoldDB" id="A0A8H5D497"/>
<feature type="domain" description="FAD-binding FR-type" evidence="11">
    <location>
        <begin position="70"/>
        <end position="179"/>
    </location>
</feature>
<dbReference type="Pfam" id="PF00970">
    <property type="entry name" value="FAD_binding_6"/>
    <property type="match status" value="1"/>
</dbReference>
<evidence type="ECO:0000256" key="1">
    <source>
        <dbReference type="ARBA" id="ARBA00001974"/>
    </source>
</evidence>
<organism evidence="12 13">
    <name type="scientific">Leucocoprinus leucothites</name>
    <dbReference type="NCBI Taxonomy" id="201217"/>
    <lineage>
        <taxon>Eukaryota</taxon>
        <taxon>Fungi</taxon>
        <taxon>Dikarya</taxon>
        <taxon>Basidiomycota</taxon>
        <taxon>Agaricomycotina</taxon>
        <taxon>Agaricomycetes</taxon>
        <taxon>Agaricomycetidae</taxon>
        <taxon>Agaricales</taxon>
        <taxon>Agaricineae</taxon>
        <taxon>Agaricaceae</taxon>
        <taxon>Leucocoprinus</taxon>
    </lineage>
</organism>
<dbReference type="InterPro" id="IPR017938">
    <property type="entry name" value="Riboflavin_synthase-like_b-brl"/>
</dbReference>
<proteinExistence type="inferred from homology"/>
<dbReference type="PRINTS" id="PR00406">
    <property type="entry name" value="CYTB5RDTASE"/>
</dbReference>
<sequence length="353" mass="38809">MSLLRTALASSPRVVGRRFASTAAPKKSSNLPAILIGAGIAGAGLYYYLEKSTPTPAPKPKPTKSALDPDNYKDFKLKKIKPYNHNTSEFVFECSKDEASLLPVTSFVYMKASDPEALKGPNGKPVVRPYTPISPSEHLGEIIFLIKKYETGNMSKYIHSLKEGDSIAIKGPLGKFPYKENEYEQVALIGGGSGMYASQPSISLTKDTDFLISVNSNIGLYFSTPLYQLLTHALDSPNNKTKFTLIYSNVTDKDILLREELESLKKKHGDKLDLIYYLDKPSDDWKGGSGYITADVIKKYVAPPALKEKVKVFVCGPPPQMTSIAGKKDGPQQGEFGGILKELGYTVEQVYKF</sequence>
<dbReference type="CDD" id="cd06183">
    <property type="entry name" value="cyt_b5_reduct_like"/>
    <property type="match status" value="1"/>
</dbReference>
<dbReference type="Gene3D" id="2.40.30.10">
    <property type="entry name" value="Translation factors"/>
    <property type="match status" value="1"/>
</dbReference>
<keyword evidence="6" id="KW-0496">Mitochondrion</keyword>
<evidence type="ECO:0000259" key="11">
    <source>
        <dbReference type="PROSITE" id="PS51384"/>
    </source>
</evidence>
<dbReference type="GO" id="GO:0005741">
    <property type="term" value="C:mitochondrial outer membrane"/>
    <property type="evidence" value="ECO:0007669"/>
    <property type="project" value="UniProtKB-SubCell"/>
</dbReference>
<evidence type="ECO:0000256" key="2">
    <source>
        <dbReference type="ARBA" id="ARBA00004572"/>
    </source>
</evidence>
<dbReference type="InterPro" id="IPR039261">
    <property type="entry name" value="FNR_nucleotide-bd"/>
</dbReference>
<dbReference type="InterPro" id="IPR017927">
    <property type="entry name" value="FAD-bd_FR_type"/>
</dbReference>
<evidence type="ECO:0000256" key="5">
    <source>
        <dbReference type="ARBA" id="ARBA00022630"/>
    </source>
</evidence>
<evidence type="ECO:0000256" key="9">
    <source>
        <dbReference type="ARBA" id="ARBA00023027"/>
    </source>
</evidence>
<dbReference type="InterPro" id="IPR008333">
    <property type="entry name" value="Cbr1-like_FAD-bd_dom"/>
</dbReference>